<dbReference type="GO" id="GO:0016887">
    <property type="term" value="F:ATP hydrolysis activity"/>
    <property type="evidence" value="ECO:0007669"/>
    <property type="project" value="InterPro"/>
</dbReference>
<proteinExistence type="predicted"/>
<dbReference type="Pfam" id="PF00005">
    <property type="entry name" value="ABC_tran"/>
    <property type="match status" value="2"/>
</dbReference>
<evidence type="ECO:0000256" key="1">
    <source>
        <dbReference type="ARBA" id="ARBA00022741"/>
    </source>
</evidence>
<dbReference type="EMBL" id="WJKJ01000311">
    <property type="protein sequence ID" value="MBD3365400.1"/>
    <property type="molecule type" value="Genomic_DNA"/>
</dbReference>
<keyword evidence="3" id="KW-0175">Coiled coil</keyword>
<gene>
    <name evidence="5" type="ORF">GF359_09330</name>
</gene>
<dbReference type="CDD" id="cd03221">
    <property type="entry name" value="ABCF_EF-3"/>
    <property type="match status" value="1"/>
</dbReference>
<keyword evidence="2 5" id="KW-0067">ATP-binding</keyword>
<dbReference type="SUPFAM" id="SSF52540">
    <property type="entry name" value="P-loop containing nucleoside triphosphate hydrolases"/>
    <property type="match status" value="2"/>
</dbReference>
<evidence type="ECO:0000313" key="6">
    <source>
        <dbReference type="Proteomes" id="UP000630660"/>
    </source>
</evidence>
<feature type="coiled-coil region" evidence="3">
    <location>
        <begin position="236"/>
        <end position="263"/>
    </location>
</feature>
<dbReference type="Proteomes" id="UP000630660">
    <property type="component" value="Unassembled WGS sequence"/>
</dbReference>
<feature type="domain" description="ABC transporter" evidence="4">
    <location>
        <begin position="2"/>
        <end position="247"/>
    </location>
</feature>
<keyword evidence="1" id="KW-0547">Nucleotide-binding</keyword>
<protein>
    <submittedName>
        <fullName evidence="5">ATP-binding cassette domain-containing protein</fullName>
    </submittedName>
</protein>
<evidence type="ECO:0000313" key="5">
    <source>
        <dbReference type="EMBL" id="MBD3365400.1"/>
    </source>
</evidence>
<organism evidence="5 6">
    <name type="scientific">candidate division WOR-3 bacterium</name>
    <dbReference type="NCBI Taxonomy" id="2052148"/>
    <lineage>
        <taxon>Bacteria</taxon>
        <taxon>Bacteria division WOR-3</taxon>
    </lineage>
</organism>
<comment type="caution">
    <text evidence="5">The sequence shown here is derived from an EMBL/GenBank/DDBJ whole genome shotgun (WGS) entry which is preliminary data.</text>
</comment>
<dbReference type="AlphaFoldDB" id="A0A9D5QEV8"/>
<dbReference type="InterPro" id="IPR003593">
    <property type="entry name" value="AAA+_ATPase"/>
</dbReference>
<evidence type="ECO:0000256" key="3">
    <source>
        <dbReference type="SAM" id="Coils"/>
    </source>
</evidence>
<dbReference type="GO" id="GO:0005524">
    <property type="term" value="F:ATP binding"/>
    <property type="evidence" value="ECO:0007669"/>
    <property type="project" value="UniProtKB-KW"/>
</dbReference>
<dbReference type="Gene3D" id="3.40.50.300">
    <property type="entry name" value="P-loop containing nucleotide triphosphate hydrolases"/>
    <property type="match status" value="2"/>
</dbReference>
<evidence type="ECO:0000256" key="2">
    <source>
        <dbReference type="ARBA" id="ARBA00022840"/>
    </source>
</evidence>
<dbReference type="PANTHER" id="PTHR42855:SF2">
    <property type="entry name" value="DRUG RESISTANCE ABC TRANSPORTER,ATP-BINDING PROTEIN"/>
    <property type="match status" value="1"/>
</dbReference>
<dbReference type="PANTHER" id="PTHR42855">
    <property type="entry name" value="ABC TRANSPORTER ATP-BINDING SUBUNIT"/>
    <property type="match status" value="1"/>
</dbReference>
<sequence length="534" mass="59395">MLHVRNLSVSFGSAEVLEGISLDLNHGEVLIVTGPNGSGKSTLLKCIAGEIEYSDGSIDLDKSVSYILLEQETPKAEGSAIQFLLKGFPVIYKVYNEMKTAAPESSAYADAVTAFADGGGYELQSELVRIAAGFGFSEGDLDRGLVTFSEGEKKILAFVRLLAGNANLMLLDEPMNHLDISMRVFAEKMIISQKKKGRCFLIVSHDRIFTDRIADRTLYLQREKGVTVNGGISQMLSHLELELDAGKKKAADIERKIKKLEAEVAARAVWAGRKERSARKQRKLYDGAYLASRAARMAKRSKAAETRRERSVTELENTKPFIEKRLNLSFDTYEVSKRLIVKAQGLSKGYEKPVIENVSLSVTTRDRIALIGPNGSGKTTIMRCLLTEIEPDKGIIHLSKYVKYLYLPQEIEKFFRRDILLDNLTREGLDTSRVRQFLGAAKLSAEQVLRPVSTLSRGELMRAAIVSAIIDKVDFLFLDEPTNHLDIESLIVLDNLLNSFPGGVLFISHDRSFIAQHAEKVYRLSGNNLKPCSL</sequence>
<name>A0A9D5QEV8_UNCW3</name>
<evidence type="ECO:0000259" key="4">
    <source>
        <dbReference type="PROSITE" id="PS50893"/>
    </source>
</evidence>
<feature type="domain" description="ABC transporter" evidence="4">
    <location>
        <begin position="330"/>
        <end position="534"/>
    </location>
</feature>
<dbReference type="PROSITE" id="PS50893">
    <property type="entry name" value="ABC_TRANSPORTER_2"/>
    <property type="match status" value="2"/>
</dbReference>
<dbReference type="InterPro" id="IPR027417">
    <property type="entry name" value="P-loop_NTPase"/>
</dbReference>
<dbReference type="SMART" id="SM00382">
    <property type="entry name" value="AAA"/>
    <property type="match status" value="2"/>
</dbReference>
<dbReference type="InterPro" id="IPR003439">
    <property type="entry name" value="ABC_transporter-like_ATP-bd"/>
</dbReference>
<reference evidence="5" key="1">
    <citation type="submission" date="2019-11" db="EMBL/GenBank/DDBJ databases">
        <title>Microbial mats filling the niche in hypersaline microbial mats.</title>
        <authorList>
            <person name="Wong H.L."/>
            <person name="Macleod F.I."/>
            <person name="White R.A. III"/>
            <person name="Burns B.P."/>
        </authorList>
    </citation>
    <scope>NUCLEOTIDE SEQUENCE</scope>
    <source>
        <strain evidence="5">Bin_327</strain>
    </source>
</reference>
<accession>A0A9D5QEV8</accession>
<dbReference type="InterPro" id="IPR051309">
    <property type="entry name" value="ABCF_ATPase"/>
</dbReference>